<gene>
    <name evidence="3" type="ORF">FBFR_11765</name>
</gene>
<dbReference type="InterPro" id="IPR006016">
    <property type="entry name" value="UspA"/>
</dbReference>
<name>A0A167WBT7_9FLAO</name>
<dbReference type="STRING" id="249352.SAMN05444395_104150"/>
<organism evidence="3 4">
    <name type="scientific">Flavobacterium fryxellicola</name>
    <dbReference type="NCBI Taxonomy" id="249352"/>
    <lineage>
        <taxon>Bacteria</taxon>
        <taxon>Pseudomonadati</taxon>
        <taxon>Bacteroidota</taxon>
        <taxon>Flavobacteriia</taxon>
        <taxon>Flavobacteriales</taxon>
        <taxon>Flavobacteriaceae</taxon>
        <taxon>Flavobacterium</taxon>
    </lineage>
</organism>
<dbReference type="OrthoDB" id="9788959at2"/>
<evidence type="ECO:0000313" key="4">
    <source>
        <dbReference type="Proteomes" id="UP000077164"/>
    </source>
</evidence>
<sequence>MKTILCPTDFSILADSAIHYAVKMATVFDASLILYHCFIPFESAFYPLNSTTQENLDTKTILTNHLTAIMNSIVDKNPSLSITIHVDQGPEGIKITEFCKKKKIDLIVMGTKGASGLKEKIIGSFTAEVMTKASCPVLAIPEKYKFKIPKKITYASNYHKKDKKVLSYLLEINKLFNATISILHVDKGIMAFTADEDFDKYKNTIENHFKDFEFSFKHITGENVAKIILEETVADKTDLIVINPFKRKGFWNRIFYASITKKTAYLITKPLLSIPVQ</sequence>
<evidence type="ECO:0000259" key="2">
    <source>
        <dbReference type="Pfam" id="PF00582"/>
    </source>
</evidence>
<dbReference type="InterPro" id="IPR006015">
    <property type="entry name" value="Universal_stress_UspA"/>
</dbReference>
<protein>
    <recommendedName>
        <fullName evidence="2">UspA domain-containing protein</fullName>
    </recommendedName>
</protein>
<dbReference type="InterPro" id="IPR014729">
    <property type="entry name" value="Rossmann-like_a/b/a_fold"/>
</dbReference>
<dbReference type="Proteomes" id="UP000077164">
    <property type="component" value="Unassembled WGS sequence"/>
</dbReference>
<accession>A0A167WBT7</accession>
<dbReference type="PANTHER" id="PTHR46268">
    <property type="entry name" value="STRESS RESPONSE PROTEIN NHAX"/>
    <property type="match status" value="1"/>
</dbReference>
<dbReference type="Gene3D" id="3.40.50.620">
    <property type="entry name" value="HUPs"/>
    <property type="match status" value="2"/>
</dbReference>
<dbReference type="PANTHER" id="PTHR46268:SF6">
    <property type="entry name" value="UNIVERSAL STRESS PROTEIN UP12"/>
    <property type="match status" value="1"/>
</dbReference>
<dbReference type="PRINTS" id="PR01438">
    <property type="entry name" value="UNVRSLSTRESS"/>
</dbReference>
<keyword evidence="4" id="KW-1185">Reference proteome</keyword>
<evidence type="ECO:0000256" key="1">
    <source>
        <dbReference type="ARBA" id="ARBA00008791"/>
    </source>
</evidence>
<dbReference type="AlphaFoldDB" id="A0A167WBT7"/>
<dbReference type="CDD" id="cd00293">
    <property type="entry name" value="USP-like"/>
    <property type="match status" value="1"/>
</dbReference>
<reference evidence="3 4" key="1">
    <citation type="submission" date="2016-03" db="EMBL/GenBank/DDBJ databases">
        <title>Draft genome sequence of Flavobacterium fryxellicola DSM 16209.</title>
        <authorList>
            <person name="Shin S.-K."/>
            <person name="Yi H."/>
        </authorList>
    </citation>
    <scope>NUCLEOTIDE SEQUENCE [LARGE SCALE GENOMIC DNA]</scope>
    <source>
        <strain evidence="3 4">DSM 16209</strain>
    </source>
</reference>
<evidence type="ECO:0000313" key="3">
    <source>
        <dbReference type="EMBL" id="OAB27209.1"/>
    </source>
</evidence>
<dbReference type="RefSeq" id="WP_066081556.1">
    <property type="nucleotide sequence ID" value="NZ_FRDK01000004.1"/>
</dbReference>
<dbReference type="Pfam" id="PF00582">
    <property type="entry name" value="Usp"/>
    <property type="match status" value="1"/>
</dbReference>
<feature type="domain" description="UspA" evidence="2">
    <location>
        <begin position="1"/>
        <end position="141"/>
    </location>
</feature>
<dbReference type="SUPFAM" id="SSF52402">
    <property type="entry name" value="Adenine nucleotide alpha hydrolases-like"/>
    <property type="match status" value="2"/>
</dbReference>
<proteinExistence type="inferred from homology"/>
<comment type="caution">
    <text evidence="3">The sequence shown here is derived from an EMBL/GenBank/DDBJ whole genome shotgun (WGS) entry which is preliminary data.</text>
</comment>
<comment type="similarity">
    <text evidence="1">Belongs to the universal stress protein A family.</text>
</comment>
<dbReference type="EMBL" id="LVJE01000019">
    <property type="protein sequence ID" value="OAB27209.1"/>
    <property type="molecule type" value="Genomic_DNA"/>
</dbReference>